<dbReference type="Proteomes" id="UP000574276">
    <property type="component" value="Unassembled WGS sequence"/>
</dbReference>
<evidence type="ECO:0000256" key="6">
    <source>
        <dbReference type="ARBA" id="ARBA00023136"/>
    </source>
</evidence>
<keyword evidence="7 9" id="KW-0675">Receptor</keyword>
<name>A0A839JZB2_9FIRM</name>
<dbReference type="InterPro" id="IPR042101">
    <property type="entry name" value="SRP54_N_sf"/>
</dbReference>
<dbReference type="SUPFAM" id="SSF47364">
    <property type="entry name" value="Domain of the SRP/SRP receptor G-proteins"/>
    <property type="match status" value="1"/>
</dbReference>
<feature type="binding site" evidence="9">
    <location>
        <begin position="259"/>
        <end position="262"/>
    </location>
    <ligand>
        <name>GTP</name>
        <dbReference type="ChEBI" id="CHEBI:37565"/>
    </ligand>
</feature>
<evidence type="ECO:0000256" key="2">
    <source>
        <dbReference type="ARBA" id="ARBA00022490"/>
    </source>
</evidence>
<dbReference type="Gene3D" id="1.20.120.140">
    <property type="entry name" value="Signal recognition particle SRP54, nucleotide-binding domain"/>
    <property type="match status" value="1"/>
</dbReference>
<dbReference type="SMART" id="SM00963">
    <property type="entry name" value="SRP54_N"/>
    <property type="match status" value="1"/>
</dbReference>
<dbReference type="SMART" id="SM00962">
    <property type="entry name" value="SRP54"/>
    <property type="match status" value="1"/>
</dbReference>
<evidence type="ECO:0000256" key="3">
    <source>
        <dbReference type="ARBA" id="ARBA00022741"/>
    </source>
</evidence>
<dbReference type="InterPro" id="IPR003593">
    <property type="entry name" value="AAA+_ATPase"/>
</dbReference>
<dbReference type="AlphaFoldDB" id="A0A839JZB2"/>
<dbReference type="GO" id="GO:0005886">
    <property type="term" value="C:plasma membrane"/>
    <property type="evidence" value="ECO:0007669"/>
    <property type="project" value="UniProtKB-SubCell"/>
</dbReference>
<protein>
    <recommendedName>
        <fullName evidence="9">Signal recognition particle receptor FtsY</fullName>
        <shortName evidence="9">SRP receptor</shortName>
        <ecNumber evidence="9">3.6.5.4</ecNumber>
    </recommendedName>
</protein>
<keyword evidence="2 9" id="KW-0963">Cytoplasm</keyword>
<comment type="subunit">
    <text evidence="9">Part of the signal recognition particle protein translocation system, which is composed of SRP and FtsY.</text>
</comment>
<dbReference type="RefSeq" id="WP_228352708.1">
    <property type="nucleotide sequence ID" value="NZ_JACEGA010000001.1"/>
</dbReference>
<feature type="domain" description="SRP54-type proteins GTP-binding" evidence="11">
    <location>
        <begin position="280"/>
        <end position="293"/>
    </location>
</feature>
<dbReference type="Pfam" id="PF02881">
    <property type="entry name" value="SRP54_N"/>
    <property type="match status" value="1"/>
</dbReference>
<dbReference type="SUPFAM" id="SSF52540">
    <property type="entry name" value="P-loop containing nucleoside triphosphate hydrolases"/>
    <property type="match status" value="1"/>
</dbReference>
<dbReference type="EC" id="3.6.5.4" evidence="9"/>
<dbReference type="InterPro" id="IPR000897">
    <property type="entry name" value="SRP54_GTPase_dom"/>
</dbReference>
<dbReference type="GO" id="GO:0005525">
    <property type="term" value="F:GTP binding"/>
    <property type="evidence" value="ECO:0007669"/>
    <property type="project" value="UniProtKB-UniRule"/>
</dbReference>
<evidence type="ECO:0000256" key="1">
    <source>
        <dbReference type="ARBA" id="ARBA00022475"/>
    </source>
</evidence>
<dbReference type="InterPro" id="IPR027417">
    <property type="entry name" value="P-loop_NTPase"/>
</dbReference>
<keyword evidence="13" id="KW-1185">Reference proteome</keyword>
<keyword evidence="6 9" id="KW-0472">Membrane</keyword>
<evidence type="ECO:0000256" key="10">
    <source>
        <dbReference type="SAM" id="Coils"/>
    </source>
</evidence>
<comment type="catalytic activity">
    <reaction evidence="8 9">
        <text>GTP + H2O = GDP + phosphate + H(+)</text>
        <dbReference type="Rhea" id="RHEA:19669"/>
        <dbReference type="ChEBI" id="CHEBI:15377"/>
        <dbReference type="ChEBI" id="CHEBI:15378"/>
        <dbReference type="ChEBI" id="CHEBI:37565"/>
        <dbReference type="ChEBI" id="CHEBI:43474"/>
        <dbReference type="ChEBI" id="CHEBI:58189"/>
        <dbReference type="EC" id="3.6.5.4"/>
    </reaction>
</comment>
<feature type="coiled-coil region" evidence="10">
    <location>
        <begin position="200"/>
        <end position="227"/>
    </location>
</feature>
<dbReference type="CDD" id="cd17874">
    <property type="entry name" value="FtsY"/>
    <property type="match status" value="1"/>
</dbReference>
<evidence type="ECO:0000256" key="8">
    <source>
        <dbReference type="ARBA" id="ARBA00048027"/>
    </source>
</evidence>
<dbReference type="GO" id="GO:0005047">
    <property type="term" value="F:signal recognition particle binding"/>
    <property type="evidence" value="ECO:0007669"/>
    <property type="project" value="TreeGrafter"/>
</dbReference>
<dbReference type="PROSITE" id="PS00300">
    <property type="entry name" value="SRP54"/>
    <property type="match status" value="1"/>
</dbReference>
<evidence type="ECO:0000259" key="11">
    <source>
        <dbReference type="PROSITE" id="PS00300"/>
    </source>
</evidence>
<accession>A0A839JZB2</accession>
<comment type="subcellular location">
    <subcellularLocation>
        <location evidence="9">Cell membrane</location>
        <topology evidence="9">Peripheral membrane protein</topology>
        <orientation evidence="9">Cytoplasmic side</orientation>
    </subcellularLocation>
    <subcellularLocation>
        <location evidence="9">Cytoplasm</location>
    </subcellularLocation>
</comment>
<dbReference type="FunFam" id="3.40.50.300:FF:000053">
    <property type="entry name" value="Signal recognition particle receptor FtsY"/>
    <property type="match status" value="1"/>
</dbReference>
<sequence length="310" mass="34093">MGENKTGFFSKLVQGLSKTRNSIAHGIDAIFSGFSSIDDDFYEELEETLIMADLGINTTTAIIENLREKVKENKIKDPSECRQLLINSMMEQMQLSENAYDFETRKSVVLLIGVNGVGKTTSVGKLAGQMKEQGKKVMVAAADTFRAAAIEQLTEWAHRANVDIIAQKEGSDPAAVIYDAVTAAKSRNVDILLCDTAGRLHNKKNLMEELKKINRVIEREYPEAYRETLVVLDGTTGQNALAQAKEFNEVADITGIVLTKLDGTAKGGIAIAIQSELGIPVKYIGIGEKIDDLQKFNANDFINALFQRNE</sequence>
<comment type="function">
    <text evidence="9">Involved in targeting and insertion of nascent membrane proteins into the cytoplasmic membrane. Acts as a receptor for the complex formed by the signal recognition particle (SRP) and the ribosome-nascent chain (RNC).</text>
</comment>
<dbReference type="GO" id="GO:0006614">
    <property type="term" value="P:SRP-dependent cotranslational protein targeting to membrane"/>
    <property type="evidence" value="ECO:0007669"/>
    <property type="project" value="InterPro"/>
</dbReference>
<dbReference type="PANTHER" id="PTHR43134">
    <property type="entry name" value="SIGNAL RECOGNITION PARTICLE RECEPTOR SUBUNIT ALPHA"/>
    <property type="match status" value="1"/>
</dbReference>
<feature type="binding site" evidence="9">
    <location>
        <begin position="113"/>
        <end position="120"/>
    </location>
    <ligand>
        <name>GTP</name>
        <dbReference type="ChEBI" id="CHEBI:37565"/>
    </ligand>
</feature>
<dbReference type="GO" id="GO:0003924">
    <property type="term" value="F:GTPase activity"/>
    <property type="evidence" value="ECO:0007669"/>
    <property type="project" value="UniProtKB-UniRule"/>
</dbReference>
<evidence type="ECO:0000256" key="4">
    <source>
        <dbReference type="ARBA" id="ARBA00022801"/>
    </source>
</evidence>
<evidence type="ECO:0000256" key="7">
    <source>
        <dbReference type="ARBA" id="ARBA00023170"/>
    </source>
</evidence>
<dbReference type="Gene3D" id="3.40.50.300">
    <property type="entry name" value="P-loop containing nucleotide triphosphate hydrolases"/>
    <property type="match status" value="1"/>
</dbReference>
<keyword evidence="1 9" id="KW-1003">Cell membrane</keyword>
<organism evidence="12 13">
    <name type="scientific">Variimorphobacter saccharofermentans</name>
    <dbReference type="NCBI Taxonomy" id="2755051"/>
    <lineage>
        <taxon>Bacteria</taxon>
        <taxon>Bacillati</taxon>
        <taxon>Bacillota</taxon>
        <taxon>Clostridia</taxon>
        <taxon>Lachnospirales</taxon>
        <taxon>Lachnospiraceae</taxon>
        <taxon>Variimorphobacter</taxon>
    </lineage>
</organism>
<dbReference type="Pfam" id="PF00448">
    <property type="entry name" value="SRP54"/>
    <property type="match status" value="1"/>
</dbReference>
<keyword evidence="5 9" id="KW-0342">GTP-binding</keyword>
<dbReference type="FunFam" id="1.20.120.140:FF:000002">
    <property type="entry name" value="Signal recognition particle receptor FtsY"/>
    <property type="match status" value="1"/>
</dbReference>
<comment type="similarity">
    <text evidence="9">Belongs to the GTP-binding SRP family. FtsY subfamily.</text>
</comment>
<reference evidence="12 13" key="1">
    <citation type="submission" date="2020-07" db="EMBL/GenBank/DDBJ databases">
        <title>Characterization and genome sequencing of isolate MD1, a novel member within the family Lachnospiraceae.</title>
        <authorList>
            <person name="Rettenmaier R."/>
            <person name="Di Bello L."/>
            <person name="Zinser C."/>
            <person name="Scheitz K."/>
            <person name="Liebl W."/>
            <person name="Zverlov V."/>
        </authorList>
    </citation>
    <scope>NUCLEOTIDE SEQUENCE [LARGE SCALE GENOMIC DNA]</scope>
    <source>
        <strain evidence="12 13">MD1</strain>
    </source>
</reference>
<evidence type="ECO:0000256" key="9">
    <source>
        <dbReference type="HAMAP-Rule" id="MF_00920"/>
    </source>
</evidence>
<dbReference type="PANTHER" id="PTHR43134:SF1">
    <property type="entry name" value="SIGNAL RECOGNITION PARTICLE RECEPTOR SUBUNIT ALPHA"/>
    <property type="match status" value="1"/>
</dbReference>
<proteinExistence type="inferred from homology"/>
<dbReference type="InterPro" id="IPR036225">
    <property type="entry name" value="SRP/SRP_N"/>
</dbReference>
<feature type="binding site" evidence="9">
    <location>
        <begin position="195"/>
        <end position="199"/>
    </location>
    <ligand>
        <name>GTP</name>
        <dbReference type="ChEBI" id="CHEBI:37565"/>
    </ligand>
</feature>
<dbReference type="NCBIfam" id="TIGR00064">
    <property type="entry name" value="ftsY"/>
    <property type="match status" value="1"/>
</dbReference>
<dbReference type="InterPro" id="IPR013822">
    <property type="entry name" value="Signal_recog_particl_SRP54_hlx"/>
</dbReference>
<dbReference type="InterPro" id="IPR004390">
    <property type="entry name" value="SR_rcpt_FtsY"/>
</dbReference>
<evidence type="ECO:0000256" key="5">
    <source>
        <dbReference type="ARBA" id="ARBA00023134"/>
    </source>
</evidence>
<gene>
    <name evidence="9 12" type="primary">ftsY</name>
    <name evidence="12" type="ORF">H0486_09045</name>
</gene>
<keyword evidence="10" id="KW-0175">Coiled coil</keyword>
<dbReference type="HAMAP" id="MF_00920">
    <property type="entry name" value="FtsY"/>
    <property type="match status" value="1"/>
</dbReference>
<dbReference type="GO" id="GO:0005737">
    <property type="term" value="C:cytoplasm"/>
    <property type="evidence" value="ECO:0007669"/>
    <property type="project" value="UniProtKB-SubCell"/>
</dbReference>
<keyword evidence="4 9" id="KW-0378">Hydrolase</keyword>
<keyword evidence="3 9" id="KW-0547">Nucleotide-binding</keyword>
<evidence type="ECO:0000313" key="13">
    <source>
        <dbReference type="Proteomes" id="UP000574276"/>
    </source>
</evidence>
<dbReference type="EMBL" id="JACEGA010000001">
    <property type="protein sequence ID" value="MBB2183023.1"/>
    <property type="molecule type" value="Genomic_DNA"/>
</dbReference>
<dbReference type="SMART" id="SM00382">
    <property type="entry name" value="AAA"/>
    <property type="match status" value="1"/>
</dbReference>
<evidence type="ECO:0000313" key="12">
    <source>
        <dbReference type="EMBL" id="MBB2183023.1"/>
    </source>
</evidence>
<comment type="caution">
    <text evidence="12">The sequence shown here is derived from an EMBL/GenBank/DDBJ whole genome shotgun (WGS) entry which is preliminary data.</text>
</comment>